<dbReference type="SMART" id="SM00382">
    <property type="entry name" value="AAA"/>
    <property type="match status" value="2"/>
</dbReference>
<dbReference type="AlphaFoldDB" id="A0A1G7XXV1"/>
<dbReference type="GO" id="GO:0005524">
    <property type="term" value="F:ATP binding"/>
    <property type="evidence" value="ECO:0007669"/>
    <property type="project" value="UniProtKB-KW"/>
</dbReference>
<evidence type="ECO:0000313" key="11">
    <source>
        <dbReference type="Proteomes" id="UP000198956"/>
    </source>
</evidence>
<evidence type="ECO:0000313" key="10">
    <source>
        <dbReference type="EMBL" id="SDG89019.1"/>
    </source>
</evidence>
<dbReference type="SUPFAM" id="SSF52540">
    <property type="entry name" value="P-loop containing nucleoside triphosphate hydrolases"/>
    <property type="match status" value="2"/>
</dbReference>
<evidence type="ECO:0000256" key="8">
    <source>
        <dbReference type="ARBA" id="ARBA00023136"/>
    </source>
</evidence>
<dbReference type="InterPro" id="IPR003593">
    <property type="entry name" value="AAA+_ATPase"/>
</dbReference>
<evidence type="ECO:0000256" key="5">
    <source>
        <dbReference type="ARBA" id="ARBA00022741"/>
    </source>
</evidence>
<dbReference type="PROSITE" id="PS50893">
    <property type="entry name" value="ABC_TRANSPORTER_2"/>
    <property type="match status" value="2"/>
</dbReference>
<dbReference type="Pfam" id="PF00005">
    <property type="entry name" value="ABC_tran"/>
    <property type="match status" value="2"/>
</dbReference>
<evidence type="ECO:0000256" key="2">
    <source>
        <dbReference type="ARBA" id="ARBA00005417"/>
    </source>
</evidence>
<accession>A0A1G7XXV1</accession>
<evidence type="ECO:0000259" key="9">
    <source>
        <dbReference type="PROSITE" id="PS50893"/>
    </source>
</evidence>
<keyword evidence="4" id="KW-1003">Cell membrane</keyword>
<dbReference type="InterPro" id="IPR015856">
    <property type="entry name" value="ABC_transpr_CbiO/EcfA_su"/>
</dbReference>
<dbReference type="EMBL" id="FNDE01000005">
    <property type="protein sequence ID" value="SDG89019.1"/>
    <property type="molecule type" value="Genomic_DNA"/>
</dbReference>
<protein>
    <submittedName>
        <fullName evidence="10">Energy-coupling factor transport system ATP-binding protein</fullName>
    </submittedName>
</protein>
<dbReference type="NCBIfam" id="NF010167">
    <property type="entry name" value="PRK13648.1"/>
    <property type="match status" value="2"/>
</dbReference>
<comment type="subcellular location">
    <subcellularLocation>
        <location evidence="1">Cell membrane</location>
        <topology evidence="1">Peripheral membrane protein</topology>
    </subcellularLocation>
</comment>
<dbReference type="CDD" id="cd03225">
    <property type="entry name" value="ABC_cobalt_CbiO_domain1"/>
    <property type="match status" value="2"/>
</dbReference>
<comment type="similarity">
    <text evidence="2">Belongs to the ABC transporter superfamily.</text>
</comment>
<keyword evidence="7" id="KW-1278">Translocase</keyword>
<dbReference type="InterPro" id="IPR027417">
    <property type="entry name" value="P-loop_NTPase"/>
</dbReference>
<gene>
    <name evidence="10" type="ORF">SAMN04489735_100512</name>
</gene>
<keyword evidence="6 10" id="KW-0067">ATP-binding</keyword>
<dbReference type="OrthoDB" id="501320at2"/>
<evidence type="ECO:0000256" key="6">
    <source>
        <dbReference type="ARBA" id="ARBA00022840"/>
    </source>
</evidence>
<keyword evidence="8" id="KW-0472">Membrane</keyword>
<evidence type="ECO:0000256" key="3">
    <source>
        <dbReference type="ARBA" id="ARBA00022448"/>
    </source>
</evidence>
<organism evidence="10 11">
    <name type="scientific">Aneurinibacillus thermoaerophilus</name>
    <dbReference type="NCBI Taxonomy" id="143495"/>
    <lineage>
        <taxon>Bacteria</taxon>
        <taxon>Bacillati</taxon>
        <taxon>Bacillota</taxon>
        <taxon>Bacilli</taxon>
        <taxon>Bacillales</taxon>
        <taxon>Paenibacillaceae</taxon>
        <taxon>Aneurinibacillus group</taxon>
        <taxon>Aneurinibacillus</taxon>
    </lineage>
</organism>
<dbReference type="RefSeq" id="WP_091260008.1">
    <property type="nucleotide sequence ID" value="NZ_FNDE01000005.1"/>
</dbReference>
<proteinExistence type="inferred from homology"/>
<reference evidence="10 11" key="1">
    <citation type="submission" date="2016-10" db="EMBL/GenBank/DDBJ databases">
        <authorList>
            <person name="de Groot N.N."/>
        </authorList>
    </citation>
    <scope>NUCLEOTIDE SEQUENCE [LARGE SCALE GENOMIC DNA]</scope>
    <source>
        <strain evidence="10 11">L 420-91</strain>
    </source>
</reference>
<sequence length="538" mass="60295">MTPHLACKDVSVRFFDSRFFTLKDVTLSIEKGEKVLFLGPSGCGKSTLLAALAGLIPGSIEAEITGEIVRPDRIGIMFQDPDAQFCMLTVGDEIAFSLENRCVPRNQMDSLIEKAMAQAGLSLPKDTPIATLSGGMKQRLALACLLALDADTLFFDEPTAQLDPQGRQEIFELLRSFSDSDVTMVFVEHVLDELIDWMDRVVLFDAGGRLIGEGTPEDVLSLYGKEMEEAGIWKPRLFPHTMEEICADPSHPLQTEWSSQLQRSKAKHTTSSLRTNEPVYTVHDLSISYGKKQVLTSINFSLHAGEWVAIVGKNGAGKSTLLKVLVGLEKWKQGDILFAGRSLKKWPTKALFEQVGFVFQNPELQFVTDRVYDEVAFGGKVRGWNETALHEKTIRLLQEFALEPFSEKHPFTLSQGQKRRLSVATMLLFDQKVLLLDEPTFGQDAGTCAQLLSRLQQRKEQGTSIIMVTHDMDLVDQYADRVLLLDNGTIQFDGTPYELFSSQLPLPGLIRPLPYEWERRIKDDARFGLVSYARESIR</sequence>
<keyword evidence="5" id="KW-0547">Nucleotide-binding</keyword>
<evidence type="ECO:0000256" key="4">
    <source>
        <dbReference type="ARBA" id="ARBA00022475"/>
    </source>
</evidence>
<dbReference type="GO" id="GO:0016887">
    <property type="term" value="F:ATP hydrolysis activity"/>
    <property type="evidence" value="ECO:0007669"/>
    <property type="project" value="InterPro"/>
</dbReference>
<dbReference type="GO" id="GO:0043190">
    <property type="term" value="C:ATP-binding cassette (ABC) transporter complex"/>
    <property type="evidence" value="ECO:0007669"/>
    <property type="project" value="TreeGrafter"/>
</dbReference>
<evidence type="ECO:0000256" key="1">
    <source>
        <dbReference type="ARBA" id="ARBA00004202"/>
    </source>
</evidence>
<dbReference type="InterPro" id="IPR003439">
    <property type="entry name" value="ABC_transporter-like_ATP-bd"/>
</dbReference>
<dbReference type="Gene3D" id="3.40.50.300">
    <property type="entry name" value="P-loop containing nucleotide triphosphate hydrolases"/>
    <property type="match status" value="2"/>
</dbReference>
<dbReference type="PANTHER" id="PTHR43553:SF19">
    <property type="entry name" value="HMP_THIAMINE IMPORT ATP-BINDING PROTEIN YKOD-RELATED"/>
    <property type="match status" value="1"/>
</dbReference>
<dbReference type="PROSITE" id="PS00211">
    <property type="entry name" value="ABC_TRANSPORTER_1"/>
    <property type="match status" value="2"/>
</dbReference>
<dbReference type="InterPro" id="IPR017871">
    <property type="entry name" value="ABC_transporter-like_CS"/>
</dbReference>
<dbReference type="PANTHER" id="PTHR43553">
    <property type="entry name" value="HEAVY METAL TRANSPORTER"/>
    <property type="match status" value="1"/>
</dbReference>
<dbReference type="Proteomes" id="UP000198956">
    <property type="component" value="Unassembled WGS sequence"/>
</dbReference>
<dbReference type="GO" id="GO:0042626">
    <property type="term" value="F:ATPase-coupled transmembrane transporter activity"/>
    <property type="evidence" value="ECO:0007669"/>
    <property type="project" value="TreeGrafter"/>
</dbReference>
<name>A0A1G7XXV1_ANETH</name>
<keyword evidence="3" id="KW-0813">Transport</keyword>
<dbReference type="InterPro" id="IPR050095">
    <property type="entry name" value="ECF_ABC_transporter_ATP-bd"/>
</dbReference>
<feature type="domain" description="ABC transporter" evidence="9">
    <location>
        <begin position="5"/>
        <end position="232"/>
    </location>
</feature>
<evidence type="ECO:0000256" key="7">
    <source>
        <dbReference type="ARBA" id="ARBA00022967"/>
    </source>
</evidence>
<feature type="domain" description="ABC transporter" evidence="9">
    <location>
        <begin position="280"/>
        <end position="512"/>
    </location>
</feature>